<dbReference type="Pfam" id="PF21350">
    <property type="entry name" value="Cas6_I-A"/>
    <property type="match status" value="1"/>
</dbReference>
<dbReference type="GO" id="GO:0016788">
    <property type="term" value="F:hydrolase activity, acting on ester bonds"/>
    <property type="evidence" value="ECO:0007669"/>
    <property type="project" value="InterPro"/>
</dbReference>
<dbReference type="STRING" id="112248.SAMN05444392_102410"/>
<dbReference type="PANTHER" id="PTHR36984:SF1">
    <property type="entry name" value="CRISPR-ASSOCIATED ENDORIBONUCLEASE CAS6 1"/>
    <property type="match status" value="1"/>
</dbReference>
<reference evidence="8 9" key="1">
    <citation type="submission" date="2016-11" db="EMBL/GenBank/DDBJ databases">
        <authorList>
            <person name="Jaros S."/>
            <person name="Januszkiewicz K."/>
            <person name="Wedrychowicz H."/>
        </authorList>
    </citation>
    <scope>NUCLEOTIDE SEQUENCE [LARGE SCALE GENOMIC DNA]</scope>
    <source>
        <strain evidence="8 9">DSM 44666</strain>
    </source>
</reference>
<comment type="function">
    <text evidence="4">CRISPR (clustered regularly interspaced short palindromic repeat), is an adaptive immune system that provides protection against mobile genetic elements (viruses, transposable elements and conjugative plasmids). CRISPR clusters contain sequences complementary to antecedent mobile elements and target invading nucleic acids. CRISPR clusters are transcribed and processed into CRISPR RNA (crRNA).</text>
</comment>
<dbReference type="EMBL" id="FQVL01000002">
    <property type="protein sequence ID" value="SHE69573.1"/>
    <property type="molecule type" value="Genomic_DNA"/>
</dbReference>
<evidence type="ECO:0000256" key="1">
    <source>
        <dbReference type="ARBA" id="ARBA00005937"/>
    </source>
</evidence>
<feature type="active site" description="Proton donor" evidence="6">
    <location>
        <position position="43"/>
    </location>
</feature>
<evidence type="ECO:0000256" key="2">
    <source>
        <dbReference type="ARBA" id="ARBA00022884"/>
    </source>
</evidence>
<dbReference type="AlphaFoldDB" id="A0A1M4VL85"/>
<keyword evidence="3" id="KW-0051">Antiviral defense</keyword>
<dbReference type="PANTHER" id="PTHR36984">
    <property type="entry name" value="CRISPR-ASSOCIATED ENDORIBONUCLEASE CAS6 1"/>
    <property type="match status" value="1"/>
</dbReference>
<feature type="site" description="Transition state stabilizer" evidence="5">
    <location>
        <position position="55"/>
    </location>
</feature>
<feature type="active site" description="Proton acceptor" evidence="6">
    <location>
        <position position="28"/>
    </location>
</feature>
<accession>A0A1M4VL85</accession>
<dbReference type="Gene3D" id="3.30.70.1890">
    <property type="match status" value="1"/>
</dbReference>
<evidence type="ECO:0000256" key="5">
    <source>
        <dbReference type="PIRSR" id="PIRSR005054-1"/>
    </source>
</evidence>
<evidence type="ECO:0000313" key="8">
    <source>
        <dbReference type="EMBL" id="SHE69573.1"/>
    </source>
</evidence>
<keyword evidence="2" id="KW-0694">RNA-binding</keyword>
<evidence type="ECO:0000259" key="7">
    <source>
        <dbReference type="Pfam" id="PF01881"/>
    </source>
</evidence>
<name>A0A1M4VL85_9BACL</name>
<evidence type="ECO:0000256" key="3">
    <source>
        <dbReference type="ARBA" id="ARBA00023118"/>
    </source>
</evidence>
<evidence type="ECO:0000256" key="4">
    <source>
        <dbReference type="PIRNR" id="PIRNR005054"/>
    </source>
</evidence>
<organism evidence="8 9">
    <name type="scientific">Seinonella peptonophila</name>
    <dbReference type="NCBI Taxonomy" id="112248"/>
    <lineage>
        <taxon>Bacteria</taxon>
        <taxon>Bacillati</taxon>
        <taxon>Bacillota</taxon>
        <taxon>Bacilli</taxon>
        <taxon>Bacillales</taxon>
        <taxon>Thermoactinomycetaceae</taxon>
        <taxon>Seinonella</taxon>
    </lineage>
</organism>
<dbReference type="Pfam" id="PF01881">
    <property type="entry name" value="Cas_Cas6_C"/>
    <property type="match status" value="1"/>
</dbReference>
<gene>
    <name evidence="8" type="ORF">SAMN05444392_102410</name>
</gene>
<dbReference type="GO" id="GO:0051607">
    <property type="term" value="P:defense response to virus"/>
    <property type="evidence" value="ECO:0007669"/>
    <property type="project" value="UniProtKB-KW"/>
</dbReference>
<dbReference type="Gene3D" id="3.30.70.1900">
    <property type="match status" value="1"/>
</dbReference>
<sequence length="247" mass="28987">MRIKVTCFLPKEASLPYSLNYAVSSYLYRCITLVDPKLGTWLHQEGLKYHGRTFKPIVFSRLRFASRRNRTTHMEVQGHVTFQVDSINPQIIRRLMEGMWKLGEFQLLDLHLPLQSIQVMKAITFSEKMRYRSISPIVVPLQIEGKLHFCHPLESDFYDQLRKSVANWYFLKWHERISEDTFIRLRLLDPEKFQLRKAATLLEYKEKKIKGYEIPLYVEAPPRVQQVLYESGAGSLSSQGFGMLEGV</sequence>
<dbReference type="NCBIfam" id="TIGR01877">
    <property type="entry name" value="cas_cas6"/>
    <property type="match status" value="1"/>
</dbReference>
<protein>
    <recommendedName>
        <fullName evidence="4">CRISPR-associated endoribonuclease</fullName>
    </recommendedName>
</protein>
<dbReference type="CDD" id="cd21140">
    <property type="entry name" value="Cas6_I-like"/>
    <property type="match status" value="1"/>
</dbReference>
<evidence type="ECO:0000313" key="9">
    <source>
        <dbReference type="Proteomes" id="UP000184476"/>
    </source>
</evidence>
<feature type="domain" description="CRISPR associated protein Cas6 C-terminal" evidence="7">
    <location>
        <begin position="125"/>
        <end position="245"/>
    </location>
</feature>
<keyword evidence="9" id="KW-1185">Reference proteome</keyword>
<dbReference type="InterPro" id="IPR049435">
    <property type="entry name" value="Cas_Cas6_C"/>
</dbReference>
<dbReference type="PIRSF" id="PIRSF005054">
    <property type="entry name" value="PF1131"/>
    <property type="match status" value="1"/>
</dbReference>
<dbReference type="GO" id="GO:0003723">
    <property type="term" value="F:RNA binding"/>
    <property type="evidence" value="ECO:0007669"/>
    <property type="project" value="UniProtKB-KW"/>
</dbReference>
<comment type="similarity">
    <text evidence="1 4">Belongs to the CRISPR-associated protein Cas6/Cse3/CasE family.</text>
</comment>
<dbReference type="Proteomes" id="UP000184476">
    <property type="component" value="Unassembled WGS sequence"/>
</dbReference>
<dbReference type="InterPro" id="IPR010156">
    <property type="entry name" value="CRISPR-assoc_prot_Cas6"/>
</dbReference>
<proteinExistence type="inferred from homology"/>
<evidence type="ECO:0000256" key="6">
    <source>
        <dbReference type="PIRSR" id="PIRSR005054-50"/>
    </source>
</evidence>
<dbReference type="RefSeq" id="WP_073153985.1">
    <property type="nucleotide sequence ID" value="NZ_FQVL01000002.1"/>
</dbReference>
<dbReference type="InterPro" id="IPR045747">
    <property type="entry name" value="CRISPR-assoc_prot_Cas6_N_sf"/>
</dbReference>